<keyword evidence="2" id="KW-0521">NADP</keyword>
<comment type="similarity">
    <text evidence="1">Belongs to the short-chain dehydrogenases/reductases (SDR) family.</text>
</comment>
<protein>
    <submittedName>
        <fullName evidence="4">Short-chain dehydrogenase/ reductase-like protein</fullName>
    </submittedName>
</protein>
<dbReference type="OrthoDB" id="37659at2759"/>
<dbReference type="InterPro" id="IPR002347">
    <property type="entry name" value="SDR_fam"/>
</dbReference>
<proteinExistence type="inferred from homology"/>
<keyword evidence="3" id="KW-0560">Oxidoreductase</keyword>
<dbReference type="Proteomes" id="UP000799324">
    <property type="component" value="Unassembled WGS sequence"/>
</dbReference>
<dbReference type="GO" id="GO:0016491">
    <property type="term" value="F:oxidoreductase activity"/>
    <property type="evidence" value="ECO:0007669"/>
    <property type="project" value="UniProtKB-KW"/>
</dbReference>
<dbReference type="PRINTS" id="PR00081">
    <property type="entry name" value="GDHRDH"/>
</dbReference>
<dbReference type="PANTHER" id="PTHR43669">
    <property type="entry name" value="5-KETO-D-GLUCONATE 5-REDUCTASE"/>
    <property type="match status" value="1"/>
</dbReference>
<evidence type="ECO:0000313" key="4">
    <source>
        <dbReference type="EMBL" id="KAF2654912.1"/>
    </source>
</evidence>
<gene>
    <name evidence="4" type="ORF">K491DRAFT_693331</name>
</gene>
<evidence type="ECO:0000256" key="1">
    <source>
        <dbReference type="ARBA" id="ARBA00006484"/>
    </source>
</evidence>
<dbReference type="Gene3D" id="3.40.50.720">
    <property type="entry name" value="NAD(P)-binding Rossmann-like Domain"/>
    <property type="match status" value="1"/>
</dbReference>
<accession>A0A6A6T5G0</accession>
<keyword evidence="5" id="KW-1185">Reference proteome</keyword>
<sequence length="264" mass="29720">MSFEYNKVLVIGATSGIGYASAERLVQEGKKVIVVGRRKENLDAFVDKHGKDKVEARVFDINHLDQIPKFAQDITSQHPDLDSVILNSGIQRGFDFANPESVDLSTLELEFTTNYLSYVHLTKAFLPHLQSQSNATSLIYMSSGLAFVPLVKRLNYCASKAALHHFLLCLREQMKEAPGNVKIIEIFPPAVQTELHDEKHQPDIKNGRQMGMPLNEFIDSTWSKLVKGDEQIAVGMAENLFNGFEKDRQAAFHKMVEMVKQRDG</sequence>
<organism evidence="4 5">
    <name type="scientific">Lophiostoma macrostomum CBS 122681</name>
    <dbReference type="NCBI Taxonomy" id="1314788"/>
    <lineage>
        <taxon>Eukaryota</taxon>
        <taxon>Fungi</taxon>
        <taxon>Dikarya</taxon>
        <taxon>Ascomycota</taxon>
        <taxon>Pezizomycotina</taxon>
        <taxon>Dothideomycetes</taxon>
        <taxon>Pleosporomycetidae</taxon>
        <taxon>Pleosporales</taxon>
        <taxon>Lophiostomataceae</taxon>
        <taxon>Lophiostoma</taxon>
    </lineage>
</organism>
<dbReference type="InterPro" id="IPR020904">
    <property type="entry name" value="Sc_DH/Rdtase_CS"/>
</dbReference>
<dbReference type="EMBL" id="MU004356">
    <property type="protein sequence ID" value="KAF2654912.1"/>
    <property type="molecule type" value="Genomic_DNA"/>
</dbReference>
<dbReference type="Pfam" id="PF00106">
    <property type="entry name" value="adh_short"/>
    <property type="match status" value="1"/>
</dbReference>
<dbReference type="PANTHER" id="PTHR43669:SF11">
    <property type="entry name" value="SHORT-CHAIN DEHYDROGENASE_OXIDOREDUCTASE"/>
    <property type="match status" value="1"/>
</dbReference>
<dbReference type="SUPFAM" id="SSF51735">
    <property type="entry name" value="NAD(P)-binding Rossmann-fold domains"/>
    <property type="match status" value="1"/>
</dbReference>
<evidence type="ECO:0000256" key="2">
    <source>
        <dbReference type="ARBA" id="ARBA00022857"/>
    </source>
</evidence>
<name>A0A6A6T5G0_9PLEO</name>
<dbReference type="PROSITE" id="PS00061">
    <property type="entry name" value="ADH_SHORT"/>
    <property type="match status" value="1"/>
</dbReference>
<dbReference type="InterPro" id="IPR036291">
    <property type="entry name" value="NAD(P)-bd_dom_sf"/>
</dbReference>
<dbReference type="AlphaFoldDB" id="A0A6A6T5G0"/>
<reference evidence="4" key="1">
    <citation type="journal article" date="2020" name="Stud. Mycol.">
        <title>101 Dothideomycetes genomes: a test case for predicting lifestyles and emergence of pathogens.</title>
        <authorList>
            <person name="Haridas S."/>
            <person name="Albert R."/>
            <person name="Binder M."/>
            <person name="Bloem J."/>
            <person name="Labutti K."/>
            <person name="Salamov A."/>
            <person name="Andreopoulos B."/>
            <person name="Baker S."/>
            <person name="Barry K."/>
            <person name="Bills G."/>
            <person name="Bluhm B."/>
            <person name="Cannon C."/>
            <person name="Castanera R."/>
            <person name="Culley D."/>
            <person name="Daum C."/>
            <person name="Ezra D."/>
            <person name="Gonzalez J."/>
            <person name="Henrissat B."/>
            <person name="Kuo A."/>
            <person name="Liang C."/>
            <person name="Lipzen A."/>
            <person name="Lutzoni F."/>
            <person name="Magnuson J."/>
            <person name="Mondo S."/>
            <person name="Nolan M."/>
            <person name="Ohm R."/>
            <person name="Pangilinan J."/>
            <person name="Park H.-J."/>
            <person name="Ramirez L."/>
            <person name="Alfaro M."/>
            <person name="Sun H."/>
            <person name="Tritt A."/>
            <person name="Yoshinaga Y."/>
            <person name="Zwiers L.-H."/>
            <person name="Turgeon B."/>
            <person name="Goodwin S."/>
            <person name="Spatafora J."/>
            <person name="Crous P."/>
            <person name="Grigoriev I."/>
        </authorList>
    </citation>
    <scope>NUCLEOTIDE SEQUENCE</scope>
    <source>
        <strain evidence="4">CBS 122681</strain>
    </source>
</reference>
<evidence type="ECO:0000313" key="5">
    <source>
        <dbReference type="Proteomes" id="UP000799324"/>
    </source>
</evidence>
<evidence type="ECO:0000256" key="3">
    <source>
        <dbReference type="ARBA" id="ARBA00023002"/>
    </source>
</evidence>